<organism evidence="1 2">
    <name type="scientific">Leifsonia aquatica ATCC 14665</name>
    <dbReference type="NCBI Taxonomy" id="1358026"/>
    <lineage>
        <taxon>Bacteria</taxon>
        <taxon>Bacillati</taxon>
        <taxon>Actinomycetota</taxon>
        <taxon>Actinomycetes</taxon>
        <taxon>Micrococcales</taxon>
        <taxon>Microbacteriaceae</taxon>
        <taxon>Leifsonia</taxon>
    </lineage>
</organism>
<dbReference type="Proteomes" id="UP000016605">
    <property type="component" value="Unassembled WGS sequence"/>
</dbReference>
<comment type="caution">
    <text evidence="1">The sequence shown here is derived from an EMBL/GenBank/DDBJ whole genome shotgun (WGS) entry which is preliminary data.</text>
</comment>
<accession>U2TF18</accession>
<protein>
    <submittedName>
        <fullName evidence="1">Uncharacterized protein</fullName>
    </submittedName>
</protein>
<proteinExistence type="predicted"/>
<reference evidence="1 2" key="1">
    <citation type="submission" date="2013-08" db="EMBL/GenBank/DDBJ databases">
        <authorList>
            <person name="Weinstock G."/>
            <person name="Sodergren E."/>
            <person name="Wylie T."/>
            <person name="Fulton L."/>
            <person name="Fulton R."/>
            <person name="Fronick C."/>
            <person name="O'Laughlin M."/>
            <person name="Godfrey J."/>
            <person name="Miner T."/>
            <person name="Herter B."/>
            <person name="Appelbaum E."/>
            <person name="Cordes M."/>
            <person name="Lek S."/>
            <person name="Wollam A."/>
            <person name="Pepin K.H."/>
            <person name="Palsikar V.B."/>
            <person name="Mitreva M."/>
            <person name="Wilson R.K."/>
        </authorList>
    </citation>
    <scope>NUCLEOTIDE SEQUENCE [LARGE SCALE GENOMIC DNA]</scope>
    <source>
        <strain evidence="1 2">ATCC 14665</strain>
    </source>
</reference>
<gene>
    <name evidence="1" type="ORF">N136_00334</name>
</gene>
<evidence type="ECO:0000313" key="2">
    <source>
        <dbReference type="Proteomes" id="UP000016605"/>
    </source>
</evidence>
<name>U2TF18_LEIAQ</name>
<evidence type="ECO:0000313" key="1">
    <source>
        <dbReference type="EMBL" id="ERK73292.1"/>
    </source>
</evidence>
<dbReference type="EMBL" id="AWVQ01000033">
    <property type="protein sequence ID" value="ERK73292.1"/>
    <property type="molecule type" value="Genomic_DNA"/>
</dbReference>
<dbReference type="HOGENOM" id="CLU_2409638_0_0_11"/>
<dbReference type="AlphaFoldDB" id="U2TF18"/>
<sequence length="92" mass="10631">MGVLRVQLDVRLSSGHTTVEDATSAIKRFVIREVTGKLLSLLNHRQLAINVDSRLNRRGAAGHAGSSRLFRPFYHLSRKRYRRHFGSNWFRD</sequence>